<dbReference type="SUPFAM" id="SSF56266">
    <property type="entry name" value="DmpA/ArgJ-like"/>
    <property type="match status" value="1"/>
</dbReference>
<dbReference type="Pfam" id="PF03576">
    <property type="entry name" value="Peptidase_S58"/>
    <property type="match status" value="1"/>
</dbReference>
<dbReference type="Proteomes" id="UP000540568">
    <property type="component" value="Unassembled WGS sequence"/>
</dbReference>
<accession>A0A7W3J5P5</accession>
<evidence type="ECO:0000256" key="1">
    <source>
        <dbReference type="ARBA" id="ARBA00007068"/>
    </source>
</evidence>
<comment type="caution">
    <text evidence="3">The sequence shown here is derived from an EMBL/GenBank/DDBJ whole genome shotgun (WGS) entry which is preliminary data.</text>
</comment>
<proteinExistence type="inferred from homology"/>
<keyword evidence="4" id="KW-1185">Reference proteome</keyword>
<dbReference type="InterPro" id="IPR005321">
    <property type="entry name" value="Peptidase_S58_DmpA"/>
</dbReference>
<dbReference type="Gene3D" id="3.60.70.12">
    <property type="entry name" value="L-amino peptidase D-ALA esterase/amidase"/>
    <property type="match status" value="1"/>
</dbReference>
<dbReference type="InterPro" id="IPR016117">
    <property type="entry name" value="ArgJ-like_dom_sf"/>
</dbReference>
<evidence type="ECO:0000313" key="4">
    <source>
        <dbReference type="Proteomes" id="UP000540568"/>
    </source>
</evidence>
<evidence type="ECO:0000313" key="3">
    <source>
        <dbReference type="EMBL" id="MBA8806776.1"/>
    </source>
</evidence>
<keyword evidence="3" id="KW-0378">Hydrolase</keyword>
<dbReference type="EMBL" id="JACGWV010000001">
    <property type="protein sequence ID" value="MBA8806776.1"/>
    <property type="molecule type" value="Genomic_DNA"/>
</dbReference>
<name>A0A7W3J5P5_9MICO</name>
<dbReference type="PANTHER" id="PTHR36512">
    <property type="entry name" value="D-AMINOPEPTIDASE"/>
    <property type="match status" value="1"/>
</dbReference>
<dbReference type="EC" id="3.4.11.19" evidence="3"/>
<feature type="region of interest" description="Disordered" evidence="2">
    <location>
        <begin position="230"/>
        <end position="249"/>
    </location>
</feature>
<dbReference type="AlphaFoldDB" id="A0A7W3J5P5"/>
<reference evidence="3 4" key="1">
    <citation type="submission" date="2020-07" db="EMBL/GenBank/DDBJ databases">
        <title>Sequencing the genomes of 1000 actinobacteria strains.</title>
        <authorList>
            <person name="Klenk H.-P."/>
        </authorList>
    </citation>
    <scope>NUCLEOTIDE SEQUENCE [LARGE SCALE GENOMIC DNA]</scope>
    <source>
        <strain evidence="3 4">DSM 44121</strain>
    </source>
</reference>
<sequence length="378" mass="38229">MSNQQQPRRVRDLGIVVGARPPGVLNAITDVPGVRVGHTTIVDAPRLHTGVTAIVPDALGATRRSLPCGLFVGNGFGKLIGATQVVELGAIETPILLTATLSAFRAADALVTHVLATPGHEETRTLNPVVGETNDGRLSDIRARPVTEAHVLAALGGATSGLPGEGCVGAGTGTMAPGFKGGIGTSSRRVGDWTVGALVQSNFSGTLTVRGVPIMPDDGAVPVAATSSASAAAGRGATGDAPADPRQPEGNSCMIVVATDAPLDARQLGRVARRAVFAMARVGSDFAGGSGDYALAFSTADTPSSDREAPGRVDDGDLDPVFVATTEAVEEALLNSLFMATTTVGHRGTATAVPHDLVLDRLRAAGVLPQPWAAGPAS</sequence>
<feature type="compositionally biased region" description="Low complexity" evidence="2">
    <location>
        <begin position="230"/>
        <end position="244"/>
    </location>
</feature>
<organism evidence="3 4">
    <name type="scientific">Promicromonospora sukumoe</name>
    <dbReference type="NCBI Taxonomy" id="88382"/>
    <lineage>
        <taxon>Bacteria</taxon>
        <taxon>Bacillati</taxon>
        <taxon>Actinomycetota</taxon>
        <taxon>Actinomycetes</taxon>
        <taxon>Micrococcales</taxon>
        <taxon>Promicromonosporaceae</taxon>
        <taxon>Promicromonospora</taxon>
    </lineage>
</organism>
<keyword evidence="3" id="KW-0031">Aminopeptidase</keyword>
<comment type="similarity">
    <text evidence="1">Belongs to the peptidase S58 family.</text>
</comment>
<evidence type="ECO:0000256" key="2">
    <source>
        <dbReference type="SAM" id="MobiDB-lite"/>
    </source>
</evidence>
<gene>
    <name evidence="3" type="ORF">FHX71_000718</name>
</gene>
<protein>
    <submittedName>
        <fullName evidence="3">D-aminopeptidase</fullName>
        <ecNumber evidence="3">3.4.11.19</ecNumber>
    </submittedName>
</protein>
<dbReference type="PANTHER" id="PTHR36512:SF3">
    <property type="entry name" value="BLR5678 PROTEIN"/>
    <property type="match status" value="1"/>
</dbReference>
<dbReference type="RefSeq" id="WP_182614454.1">
    <property type="nucleotide sequence ID" value="NZ_BAAATF010000002.1"/>
</dbReference>
<dbReference type="GO" id="GO:0004177">
    <property type="term" value="F:aminopeptidase activity"/>
    <property type="evidence" value="ECO:0007669"/>
    <property type="project" value="UniProtKB-KW"/>
</dbReference>
<keyword evidence="3" id="KW-0645">Protease</keyword>